<dbReference type="EMBL" id="CZQA01000010">
    <property type="protein sequence ID" value="CUS37531.1"/>
    <property type="molecule type" value="Genomic_DNA"/>
</dbReference>
<evidence type="ECO:0000313" key="2">
    <source>
        <dbReference type="Proteomes" id="UP000199032"/>
    </source>
</evidence>
<evidence type="ECO:0000313" key="1">
    <source>
        <dbReference type="EMBL" id="CUS37531.1"/>
    </source>
</evidence>
<organism evidence="1 2">
    <name type="scientific">Candidatus Nitrospira nitrosa</name>
    <dbReference type="NCBI Taxonomy" id="1742972"/>
    <lineage>
        <taxon>Bacteria</taxon>
        <taxon>Pseudomonadati</taxon>
        <taxon>Nitrospirota</taxon>
        <taxon>Nitrospiria</taxon>
        <taxon>Nitrospirales</taxon>
        <taxon>Nitrospiraceae</taxon>
        <taxon>Nitrospira</taxon>
    </lineage>
</organism>
<accession>A0A0S4LNL7</accession>
<dbReference type="STRING" id="1742972.COMA1_40102"/>
<keyword evidence="2" id="KW-1185">Reference proteome</keyword>
<sequence length="64" mass="7191">MLLIYSSSYTHGDAGFCTIPSESRVRNSDIFGILKLILHPTGYEWEFLPEAGKTFVDKGKGRCH</sequence>
<protein>
    <submittedName>
        <fullName evidence="1">Uncharacterized protein</fullName>
    </submittedName>
</protein>
<proteinExistence type="predicted"/>
<name>A0A0S4LNL7_9BACT</name>
<gene>
    <name evidence="1" type="ORF">COMA1_40102</name>
</gene>
<dbReference type="Proteomes" id="UP000199032">
    <property type="component" value="Unassembled WGS sequence"/>
</dbReference>
<dbReference type="AlphaFoldDB" id="A0A0S4LNL7"/>
<reference evidence="1 2" key="1">
    <citation type="submission" date="2015-10" db="EMBL/GenBank/DDBJ databases">
        <authorList>
            <person name="Gilbert D.G."/>
        </authorList>
    </citation>
    <scope>NUCLEOTIDE SEQUENCE [LARGE SCALE GENOMIC DNA]</scope>
    <source>
        <strain evidence="1">COMA1</strain>
    </source>
</reference>